<dbReference type="Proteomes" id="UP000018888">
    <property type="component" value="Unassembled WGS sequence"/>
</dbReference>
<dbReference type="AlphaFoldDB" id="A0A2P4PRU7"/>
<dbReference type="EMBL" id="AUPC02000158">
    <property type="protein sequence ID" value="POG68125.1"/>
    <property type="molecule type" value="Genomic_DNA"/>
</dbReference>
<evidence type="ECO:0008006" key="3">
    <source>
        <dbReference type="Google" id="ProtNLM"/>
    </source>
</evidence>
<reference evidence="1 2" key="1">
    <citation type="journal article" date="2013" name="Proc. Natl. Acad. Sci. U.S.A.">
        <title>Genome of an arbuscular mycorrhizal fungus provides insight into the oldest plant symbiosis.</title>
        <authorList>
            <person name="Tisserant E."/>
            <person name="Malbreil M."/>
            <person name="Kuo A."/>
            <person name="Kohler A."/>
            <person name="Symeonidi A."/>
            <person name="Balestrini R."/>
            <person name="Charron P."/>
            <person name="Duensing N."/>
            <person name="Frei Dit Frey N."/>
            <person name="Gianinazzi-Pearson V."/>
            <person name="Gilbert L.B."/>
            <person name="Handa Y."/>
            <person name="Herr J.R."/>
            <person name="Hijri M."/>
            <person name="Koul R."/>
            <person name="Kawaguchi M."/>
            <person name="Krajinski F."/>
            <person name="Lammers P.J."/>
            <person name="Masclaux F.G."/>
            <person name="Murat C."/>
            <person name="Morin E."/>
            <person name="Ndikumana S."/>
            <person name="Pagni M."/>
            <person name="Petitpierre D."/>
            <person name="Requena N."/>
            <person name="Rosikiewicz P."/>
            <person name="Riley R."/>
            <person name="Saito K."/>
            <person name="San Clemente H."/>
            <person name="Shapiro H."/>
            <person name="van Tuinen D."/>
            <person name="Becard G."/>
            <person name="Bonfante P."/>
            <person name="Paszkowski U."/>
            <person name="Shachar-Hill Y.Y."/>
            <person name="Tuskan G.A."/>
            <person name="Young P.W."/>
            <person name="Sanders I.R."/>
            <person name="Henrissat B."/>
            <person name="Rensing S.A."/>
            <person name="Grigoriev I.V."/>
            <person name="Corradi N."/>
            <person name="Roux C."/>
            <person name="Martin F."/>
        </authorList>
    </citation>
    <scope>NUCLEOTIDE SEQUENCE [LARGE SCALE GENOMIC DNA]</scope>
    <source>
        <strain evidence="1 2">DAOM 197198</strain>
    </source>
</reference>
<evidence type="ECO:0000313" key="2">
    <source>
        <dbReference type="Proteomes" id="UP000018888"/>
    </source>
</evidence>
<keyword evidence="2" id="KW-1185">Reference proteome</keyword>
<accession>A0A2P4PRU7</accession>
<name>A0A2P4PRU7_RHIID</name>
<comment type="caution">
    <text evidence="1">The sequence shown here is derived from an EMBL/GenBank/DDBJ whole genome shotgun (WGS) entry which is preliminary data.</text>
</comment>
<reference evidence="1 2" key="2">
    <citation type="journal article" date="2018" name="New Phytol.">
        <title>High intraspecific genome diversity in the model arbuscular mycorrhizal symbiont Rhizophagus irregularis.</title>
        <authorList>
            <person name="Chen E.C.H."/>
            <person name="Morin E."/>
            <person name="Beaudet D."/>
            <person name="Noel J."/>
            <person name="Yildirir G."/>
            <person name="Ndikumana S."/>
            <person name="Charron P."/>
            <person name="St-Onge C."/>
            <person name="Giorgi J."/>
            <person name="Kruger M."/>
            <person name="Marton T."/>
            <person name="Ropars J."/>
            <person name="Grigoriev I.V."/>
            <person name="Hainaut M."/>
            <person name="Henrissat B."/>
            <person name="Roux C."/>
            <person name="Martin F."/>
            <person name="Corradi N."/>
        </authorList>
    </citation>
    <scope>NUCLEOTIDE SEQUENCE [LARGE SCALE GENOMIC DNA]</scope>
    <source>
        <strain evidence="1 2">DAOM 197198</strain>
    </source>
</reference>
<organism evidence="1 2">
    <name type="scientific">Rhizophagus irregularis (strain DAOM 181602 / DAOM 197198 / MUCL 43194)</name>
    <name type="common">Arbuscular mycorrhizal fungus</name>
    <name type="synonym">Glomus intraradices</name>
    <dbReference type="NCBI Taxonomy" id="747089"/>
    <lineage>
        <taxon>Eukaryota</taxon>
        <taxon>Fungi</taxon>
        <taxon>Fungi incertae sedis</taxon>
        <taxon>Mucoromycota</taxon>
        <taxon>Glomeromycotina</taxon>
        <taxon>Glomeromycetes</taxon>
        <taxon>Glomerales</taxon>
        <taxon>Glomeraceae</taxon>
        <taxon>Rhizophagus</taxon>
    </lineage>
</organism>
<dbReference type="VEuPathDB" id="FungiDB:RhiirFUN_011229"/>
<sequence length="333" mass="39998">MVFNEDILSQIFEEIDDKNSLYSCLFVNRTWCVTAVPILWRNPNPHYNFNLFVLYIFYSIKSMKVLFDILLLLHLLEESRDTFKNQGIDINYLITEKYKRPLFNYVNFWKYLNLTFIDNMIYNSGIKSPSYKLQNTEYQLHHISGFECCFSKLEPIHCNNVIIDNILEELVKIYTIQCLKINRIPILGHKTYFVDLLSNIYQNCPNLKYFKLSYNIELLISELENLLINCKFLNGLVIDNSYMDELFILLTKSSPITLFKFEFFTYWVNLKYIKLFLDNWKDRNPMLLKLNIRDKEIKQQLEDLVKEYKVRGVIKKYSIGHSKININEDFNWN</sequence>
<evidence type="ECO:0000313" key="1">
    <source>
        <dbReference type="EMBL" id="POG68125.1"/>
    </source>
</evidence>
<gene>
    <name evidence="1" type="ORF">GLOIN_2v1778634</name>
</gene>
<proteinExistence type="predicted"/>
<protein>
    <recommendedName>
        <fullName evidence="3">F-box domain-containing protein</fullName>
    </recommendedName>
</protein>